<name>A0A7K3VHU7_RHILE</name>
<protein>
    <submittedName>
        <fullName evidence="2">Uncharacterized protein</fullName>
    </submittedName>
</protein>
<proteinExistence type="predicted"/>
<accession>A0A7K3VHU7</accession>
<gene>
    <name evidence="2" type="ORF">GR257_16320</name>
</gene>
<reference evidence="2 3" key="1">
    <citation type="submission" date="2019-12" db="EMBL/GenBank/DDBJ databases">
        <title>Rhizobium genotypes associated with high levels of biological nitrogen fixation by grain legumes in a temperate-maritime cropping system.</title>
        <authorList>
            <person name="Maluk M."/>
            <person name="Francesc Ferrando Molina F."/>
            <person name="Lopez Del Egido L."/>
            <person name="Lafos M."/>
            <person name="Langarica-Fuentes A."/>
            <person name="Gebre Yohannes G."/>
            <person name="Young M.W."/>
            <person name="Martin P."/>
            <person name="Gantlett R."/>
            <person name="Kenicer G."/>
            <person name="Hawes C."/>
            <person name="Begg G.S."/>
            <person name="Quilliam R.S."/>
            <person name="Squire G.R."/>
            <person name="Poole P.S."/>
            <person name="Young P.W."/>
            <person name="Iannetta P.M."/>
            <person name="James E.K."/>
        </authorList>
    </citation>
    <scope>NUCLEOTIDE SEQUENCE [LARGE SCALE GENOMIC DNA]</scope>
    <source>
        <strain evidence="2 3">JHI54</strain>
    </source>
</reference>
<organism evidence="2 3">
    <name type="scientific">Rhizobium leguminosarum</name>
    <dbReference type="NCBI Taxonomy" id="384"/>
    <lineage>
        <taxon>Bacteria</taxon>
        <taxon>Pseudomonadati</taxon>
        <taxon>Pseudomonadota</taxon>
        <taxon>Alphaproteobacteria</taxon>
        <taxon>Hyphomicrobiales</taxon>
        <taxon>Rhizobiaceae</taxon>
        <taxon>Rhizobium/Agrobacterium group</taxon>
        <taxon>Rhizobium</taxon>
    </lineage>
</organism>
<evidence type="ECO:0000313" key="2">
    <source>
        <dbReference type="EMBL" id="NEK16414.1"/>
    </source>
</evidence>
<dbReference type="Proteomes" id="UP000471705">
    <property type="component" value="Unassembled WGS sequence"/>
</dbReference>
<feature type="region of interest" description="Disordered" evidence="1">
    <location>
        <begin position="29"/>
        <end position="50"/>
    </location>
</feature>
<dbReference type="EMBL" id="WUFV01000008">
    <property type="protein sequence ID" value="NEK16414.1"/>
    <property type="molecule type" value="Genomic_DNA"/>
</dbReference>
<comment type="caution">
    <text evidence="2">The sequence shown here is derived from an EMBL/GenBank/DDBJ whole genome shotgun (WGS) entry which is preliminary data.</text>
</comment>
<dbReference type="AlphaFoldDB" id="A0A7K3VHU7"/>
<evidence type="ECO:0000256" key="1">
    <source>
        <dbReference type="SAM" id="MobiDB-lite"/>
    </source>
</evidence>
<evidence type="ECO:0000313" key="3">
    <source>
        <dbReference type="Proteomes" id="UP000471705"/>
    </source>
</evidence>
<dbReference type="RefSeq" id="WP_164047360.1">
    <property type="nucleotide sequence ID" value="NZ_JBGEYI010000016.1"/>
</dbReference>
<sequence length="84" mass="9541">MAQVMAEMREVGKMRRILYKARSRKRWLFSTSPHGGANAAPPSRKPRAGPFVQWHKPLGSHDLLIFPGDASVSHRRYVFLLDLG</sequence>